<evidence type="ECO:0000256" key="14">
    <source>
        <dbReference type="ARBA" id="ARBA00023163"/>
    </source>
</evidence>
<dbReference type="InterPro" id="IPR003616">
    <property type="entry name" value="Post-SET_dom"/>
</dbReference>
<evidence type="ECO:0000256" key="17">
    <source>
        <dbReference type="SAM" id="MobiDB-lite"/>
    </source>
</evidence>
<dbReference type="Pfam" id="PF17982">
    <property type="entry name" value="C5HCH"/>
    <property type="match status" value="1"/>
</dbReference>
<dbReference type="InterPro" id="IPR013083">
    <property type="entry name" value="Znf_RING/FYVE/PHD"/>
</dbReference>
<dbReference type="SMART" id="SM00317">
    <property type="entry name" value="SET"/>
    <property type="match status" value="1"/>
</dbReference>
<reference evidence="24 25" key="1">
    <citation type="submission" date="2025-04" db="UniProtKB">
        <authorList>
            <consortium name="RefSeq"/>
        </authorList>
    </citation>
    <scope>IDENTIFICATION</scope>
</reference>
<dbReference type="GO" id="GO:0005634">
    <property type="term" value="C:nucleus"/>
    <property type="evidence" value="ECO:0007669"/>
    <property type="project" value="UniProtKB-SubCell"/>
</dbReference>
<dbReference type="SMART" id="SM00570">
    <property type="entry name" value="AWS"/>
    <property type="match status" value="1"/>
</dbReference>
<dbReference type="InterPro" id="IPR050777">
    <property type="entry name" value="SET2_Histone-Lys_MeTrsfase"/>
</dbReference>
<dbReference type="SUPFAM" id="SSF63748">
    <property type="entry name" value="Tudor/PWWP/MBT"/>
    <property type="match status" value="2"/>
</dbReference>
<feature type="domain" description="PWWP" evidence="20">
    <location>
        <begin position="278"/>
        <end position="343"/>
    </location>
</feature>
<dbReference type="Pfam" id="PF23011">
    <property type="entry name" value="PHD-1st_NSD"/>
    <property type="match status" value="1"/>
</dbReference>
<dbReference type="Gene3D" id="2.170.270.10">
    <property type="entry name" value="SET domain"/>
    <property type="match status" value="1"/>
</dbReference>
<protein>
    <submittedName>
        <fullName evidence="24 25">Histone-lysine N-methyltransferase, H3 lysine-36 specific isoform X1</fullName>
    </submittedName>
</protein>
<dbReference type="PROSITE" id="PS50280">
    <property type="entry name" value="SET"/>
    <property type="match status" value="1"/>
</dbReference>
<dbReference type="InterPro" id="IPR006560">
    <property type="entry name" value="AWS_dom"/>
</dbReference>
<feature type="region of interest" description="Disordered" evidence="17">
    <location>
        <begin position="1"/>
        <end position="188"/>
    </location>
</feature>
<dbReference type="Gene3D" id="3.30.40.10">
    <property type="entry name" value="Zinc/RING finger domain, C3HC4 (zinc finger)"/>
    <property type="match status" value="4"/>
</dbReference>
<feature type="compositionally biased region" description="Basic and acidic residues" evidence="17">
    <location>
        <begin position="690"/>
        <end position="702"/>
    </location>
</feature>
<dbReference type="PROSITE" id="PS01359">
    <property type="entry name" value="ZF_PHD_1"/>
    <property type="match status" value="2"/>
</dbReference>
<dbReference type="FunFam" id="2.30.30.140:FF:000004">
    <property type="entry name" value="Histone-lysine N-methyltransferase"/>
    <property type="match status" value="1"/>
</dbReference>
<dbReference type="Proteomes" id="UP000515152">
    <property type="component" value="Chromosome 8"/>
</dbReference>
<dbReference type="PROSITE" id="PS51215">
    <property type="entry name" value="AWS"/>
    <property type="match status" value="1"/>
</dbReference>
<dbReference type="InterPro" id="IPR001214">
    <property type="entry name" value="SET_dom"/>
</dbReference>
<keyword evidence="3" id="KW-0158">Chromosome</keyword>
<dbReference type="RefSeq" id="XP_031428462.1">
    <property type="nucleotide sequence ID" value="XM_031572602.2"/>
</dbReference>
<gene>
    <name evidence="24 25" type="primary">nsd1b</name>
</gene>
<dbReference type="GeneID" id="105892263"/>
<keyword evidence="14" id="KW-0804">Transcription</keyword>
<dbReference type="InterPro" id="IPR047432">
    <property type="entry name" value="PHD5_NSD1"/>
</dbReference>
<feature type="compositionally biased region" description="Polar residues" evidence="17">
    <location>
        <begin position="706"/>
        <end position="721"/>
    </location>
</feature>
<sequence>MTEPNEAEIKDALDSSSNTGKYSASDAHHFSTNPSGEECEAVSEPPHPAPKCSSVPKYNQQYPSLSYSPLKRLRDLTSMVSDTDLPLPERNVQKVTDLTHTRKRVSRSRYAKHTHQPTSNDARSAAAGASTEKKDDRSAPSDADTGQHTMGLGDKGCLHFESTLLDDGDGSPEAEEDTEALLKGKGQGSDDSIVTCGTAGAVGVTRGHMVDTDPDTKQISASQRVPSATKDSVTETPAMECVDGLCDDADSDCGPTSPTRPAMTSSPKQQKLPVKYLEREVIWAKFNRRPWWPCQVILNPTQGAYHKIKESGDRPCRQYFVCTFGEPVEMAWVPGKATHTFEGGHQFEHLPVLRRRGRQRDKNYKYTIPKRFLESWKTSVAEAENAMSQSDVSDETFRSFTRKLQRDKVSTTPMCQSSSSLSTTISIHSGGDELHLSQPLMSKDTICCKNKRQIKKKPSPNNNSLITKNQVTSLKTVPTDGKPDGIVDNPYSDIDSVPRILCPKANERASKLQTTQPPIVKKEEKALGEKSGHWFSRPGKAHTLGCTSRPGLKLLQSSFVKGTCRKKSLEGSSPKWRGNKTSGLEHLSDESIQALKGRLKCLPASSRLMIKALKALEEDKLIQTFLSDQHASLPIKSEAEKLSTKLTPKRKPIAEPNRKLQVATSPASNKDFIEPMTSQANRRSSPRWSTGEHTEAVIKSEDEASLISTKPVTISSPPNSVKTEREAGESEESPGASPQPLVLTVDDLADMKEVTFKSFTDEDSGQPVSFQPNTNYKFSTFLMLLKDMHDSREQQGKPLLLEPEKPSALIKEEPSLLPEEDLLTWLGQASRANGKSCPQKRVLTSKSKQAKTKRKTASRQKAEKPQHSQTNRASAHDKDSFTNVNQRWPKSGRLGSKKKPEFVTVPFECASDGVPLNEHVQEQSLLAEDATGVHFLDSAPKKRWQKFEQDSRETDNCSREKERAQNTSSQGNTVSVPENSLNQGRASSSNDGTFVSQTNSTEAYTQSKRLRKPSKRLIEWTEEYDKIFSTRKKAKKKLESSAKVAQSSCPNQEGFTPDNAMEGLSRSLPEMQTPPPEESKTNEEVTPPITAENTACQALPISTLTPPPEAAPPGCDEGCALNQEHIQRCSESADGQLLNRKRQRKPTLKFLESSMEAEPILTLKKKVKALKNSSGHNISLDSGQPSVKTKGKTAMVHGLNNSPLPLNLGKEQDRSPATSESGSLLDFLEDDGNGFNSEAISSSNDCSLVMTESSATAESLAPHERVLEERSCTAMLRENVCQVCENTGDLILCEGQCCGSFHPRCAGLSEPLQRRFVCQECSSGVHTCFVCRKSGDAVQNCVETTCGKFYHEKCIIEHSPTVPLACGFRCSLHVCLSCFITNPSSPSASSGHLTRCVRCPVAYHANDFCMAAGSIPLTANSFLCPNHFVPRKGCRNHEHVNVSWCFVCSEGGSLLCCESCPAAFHRECLNISMPEGSWFCNDCRAGKRPHYQEVVWVKVGRYSRWWPAEVSHPRDIPGNILRMRHDVGEFPVHFFGSNDYLWTYQARVFPYMEADATGKEKMGKGVDSTYKKALEEAAKRFQELQAEKELRQLQEDRRNDKKPPPYRHIKVNRPIGKVQIIVADLSEVPRCNCKASDENPCGIDSECINRMLLYECHPQVCPAGQRCQNQSFAKRQYSPVEIFRTLTRGWGLRCCSDAKKGAFVSEYVGEVIDEEECRARIKHAQENDICNFYMLTLDKDRLIDAGPKGNEARFMNHCCQPNCETQKWTVNGDTRVGLFALKDVTAGTELTFNYNLECLGNGKTVCKCGASNCSGFLGVRPKNQPREDDKGGRQKRKAQMKRKPAKVEVTKEREDECFSCGDSGQLVSCKKPGCPKVYHADCLSLTKRPAGRWECPWHQCDVCGQEAASFCEMCPSSFCAQHRDGTLFISKLDGRLSCSEHDPCGPEPLEPGEIREYQRAPSCPAPPSSSLPCSDTDDAALHPTRGPPLPSAPASSSLAPLTAKSPSRQCHPAAPPKPTEDSPHTESHTPVSPCEAPRGETEEPQEREEGDAGHSGEEKTTDGVLGESD</sequence>
<feature type="compositionally biased region" description="Polar residues" evidence="17">
    <location>
        <begin position="56"/>
        <end position="67"/>
    </location>
</feature>
<dbReference type="KEGG" id="char:105892263"/>
<evidence type="ECO:0000259" key="21">
    <source>
        <dbReference type="PROSITE" id="PS50868"/>
    </source>
</evidence>
<feature type="region of interest" description="Disordered" evidence="17">
    <location>
        <begin position="205"/>
        <end position="234"/>
    </location>
</feature>
<dbReference type="GO" id="GO:0008270">
    <property type="term" value="F:zinc ion binding"/>
    <property type="evidence" value="ECO:0007669"/>
    <property type="project" value="UniProtKB-KW"/>
</dbReference>
<feature type="region of interest" description="Disordered" evidence="17">
    <location>
        <begin position="1200"/>
        <end position="1222"/>
    </location>
</feature>
<name>A0A6P8FZ27_CLUHA</name>
<evidence type="ECO:0000313" key="24">
    <source>
        <dbReference type="RefSeq" id="XP_031428462.1"/>
    </source>
</evidence>
<dbReference type="FunFam" id="2.170.270.10:FF:000002">
    <property type="entry name" value="Histone-lysine N-methyltransferase"/>
    <property type="match status" value="1"/>
</dbReference>
<feature type="domain" description="PHD-type" evidence="18">
    <location>
        <begin position="1442"/>
        <end position="1486"/>
    </location>
</feature>
<feature type="compositionally biased region" description="Basic and acidic residues" evidence="17">
    <location>
        <begin position="2018"/>
        <end position="2027"/>
    </location>
</feature>
<feature type="compositionally biased region" description="Basic residues" evidence="17">
    <location>
        <begin position="101"/>
        <end position="115"/>
    </location>
</feature>
<evidence type="ECO:0000256" key="9">
    <source>
        <dbReference type="ARBA" id="ARBA00022737"/>
    </source>
</evidence>
<evidence type="ECO:0000256" key="6">
    <source>
        <dbReference type="ARBA" id="ARBA00022679"/>
    </source>
</evidence>
<dbReference type="InterPro" id="IPR019787">
    <property type="entry name" value="Znf_PHD-finger"/>
</dbReference>
<evidence type="ECO:0000256" key="11">
    <source>
        <dbReference type="ARBA" id="ARBA00022833"/>
    </source>
</evidence>
<keyword evidence="23" id="KW-1185">Reference proteome</keyword>
<dbReference type="SMART" id="SM00249">
    <property type="entry name" value="PHD"/>
    <property type="match status" value="4"/>
</dbReference>
<evidence type="ECO:0000259" key="22">
    <source>
        <dbReference type="PROSITE" id="PS51215"/>
    </source>
</evidence>
<evidence type="ECO:0000313" key="23">
    <source>
        <dbReference type="Proteomes" id="UP000515152"/>
    </source>
</evidence>
<keyword evidence="4" id="KW-0597">Phosphoprotein</keyword>
<dbReference type="OrthoDB" id="422362at2759"/>
<dbReference type="SMART" id="SM00293">
    <property type="entry name" value="PWWP"/>
    <property type="match status" value="1"/>
</dbReference>
<dbReference type="Pfam" id="PF00628">
    <property type="entry name" value="PHD"/>
    <property type="match status" value="1"/>
</dbReference>
<accession>A0A6P8FZ27</accession>
<dbReference type="CDD" id="cd15659">
    <property type="entry name" value="PHD5_NSD1"/>
    <property type="match status" value="1"/>
</dbReference>
<feature type="region of interest" description="Disordered" evidence="17">
    <location>
        <begin position="1821"/>
        <end position="1845"/>
    </location>
</feature>
<evidence type="ECO:0000313" key="25">
    <source>
        <dbReference type="RefSeq" id="XP_031428463.1"/>
    </source>
</evidence>
<feature type="compositionally biased region" description="Basic residues" evidence="17">
    <location>
        <begin position="1833"/>
        <end position="1844"/>
    </location>
</feature>
<dbReference type="InterPro" id="IPR011011">
    <property type="entry name" value="Znf_FYVE_PHD"/>
</dbReference>
<proteinExistence type="predicted"/>
<dbReference type="PANTHER" id="PTHR22884">
    <property type="entry name" value="SET DOMAIN PROTEINS"/>
    <property type="match status" value="1"/>
</dbReference>
<dbReference type="GO" id="GO:0032259">
    <property type="term" value="P:methylation"/>
    <property type="evidence" value="ECO:0007669"/>
    <property type="project" value="UniProtKB-KW"/>
</dbReference>
<dbReference type="InterPro" id="IPR041306">
    <property type="entry name" value="C5HCH"/>
</dbReference>
<dbReference type="RefSeq" id="XP_031428463.1">
    <property type="nucleotide sequence ID" value="XM_031572603.2"/>
</dbReference>
<dbReference type="Pfam" id="PF23004">
    <property type="entry name" value="PHDvar_NSD"/>
    <property type="match status" value="1"/>
</dbReference>
<evidence type="ECO:0000256" key="4">
    <source>
        <dbReference type="ARBA" id="ARBA00022553"/>
    </source>
</evidence>
<feature type="compositionally biased region" description="Polar residues" evidence="17">
    <location>
        <begin position="676"/>
        <end position="688"/>
    </location>
</feature>
<dbReference type="Pfam" id="PF22908">
    <property type="entry name" value="PHD_NSD"/>
    <property type="match status" value="1"/>
</dbReference>
<evidence type="ECO:0000256" key="15">
    <source>
        <dbReference type="ARBA" id="ARBA00023242"/>
    </source>
</evidence>
<evidence type="ECO:0000256" key="12">
    <source>
        <dbReference type="ARBA" id="ARBA00022853"/>
    </source>
</evidence>
<dbReference type="InterPro" id="IPR019786">
    <property type="entry name" value="Zinc_finger_PHD-type_CS"/>
</dbReference>
<dbReference type="Pfam" id="PF00856">
    <property type="entry name" value="SET"/>
    <property type="match status" value="1"/>
</dbReference>
<feature type="compositionally biased region" description="Basic and acidic residues" evidence="17">
    <location>
        <begin position="945"/>
        <end position="964"/>
    </location>
</feature>
<dbReference type="FunFam" id="3.30.40.10:FF:000153">
    <property type="entry name" value="Histone-lysine N-methyltransferase NSD2"/>
    <property type="match status" value="1"/>
</dbReference>
<dbReference type="PROSITE" id="PS50016">
    <property type="entry name" value="ZF_PHD_2"/>
    <property type="match status" value="2"/>
</dbReference>
<keyword evidence="7" id="KW-0949">S-adenosyl-L-methionine</keyword>
<keyword evidence="6" id="KW-0808">Transferase</keyword>
<feature type="region of interest" description="Disordered" evidence="17">
    <location>
        <begin position="1039"/>
        <end position="1085"/>
    </location>
</feature>
<dbReference type="PROSITE" id="PS50812">
    <property type="entry name" value="PWWP"/>
    <property type="match status" value="2"/>
</dbReference>
<feature type="compositionally biased region" description="Basic residues" evidence="17">
    <location>
        <begin position="848"/>
        <end position="858"/>
    </location>
</feature>
<feature type="domain" description="Post-SET" evidence="21">
    <location>
        <begin position="1802"/>
        <end position="1818"/>
    </location>
</feature>
<feature type="compositionally biased region" description="Acidic residues" evidence="17">
    <location>
        <begin position="164"/>
        <end position="179"/>
    </location>
</feature>
<dbReference type="InterPro" id="IPR001965">
    <property type="entry name" value="Znf_PHD"/>
</dbReference>
<evidence type="ECO:0000256" key="8">
    <source>
        <dbReference type="ARBA" id="ARBA00022723"/>
    </source>
</evidence>
<feature type="domain" description="PHD-type" evidence="18">
    <location>
        <begin position="1278"/>
        <end position="1324"/>
    </location>
</feature>
<feature type="compositionally biased region" description="Polar residues" evidence="17">
    <location>
        <begin position="1044"/>
        <end position="1054"/>
    </location>
</feature>
<dbReference type="InterPro" id="IPR000313">
    <property type="entry name" value="PWWP_dom"/>
</dbReference>
<dbReference type="GO" id="GO:0005694">
    <property type="term" value="C:chromosome"/>
    <property type="evidence" value="ECO:0007669"/>
    <property type="project" value="UniProtKB-SubCell"/>
</dbReference>
<dbReference type="CTD" id="564592"/>
<feature type="domain" description="SET" evidence="19">
    <location>
        <begin position="1678"/>
        <end position="1795"/>
    </location>
</feature>
<evidence type="ECO:0000256" key="5">
    <source>
        <dbReference type="ARBA" id="ARBA00022603"/>
    </source>
</evidence>
<feature type="region of interest" description="Disordered" evidence="17">
    <location>
        <begin position="1958"/>
        <end position="2069"/>
    </location>
</feature>
<dbReference type="GO" id="GO:0140938">
    <property type="term" value="F:histone H3 methyltransferase activity"/>
    <property type="evidence" value="ECO:0007669"/>
    <property type="project" value="UniProtKB-ARBA"/>
</dbReference>
<evidence type="ECO:0000259" key="19">
    <source>
        <dbReference type="PROSITE" id="PS50280"/>
    </source>
</evidence>
<organism evidence="23 24">
    <name type="scientific">Clupea harengus</name>
    <name type="common">Atlantic herring</name>
    <dbReference type="NCBI Taxonomy" id="7950"/>
    <lineage>
        <taxon>Eukaryota</taxon>
        <taxon>Metazoa</taxon>
        <taxon>Chordata</taxon>
        <taxon>Craniata</taxon>
        <taxon>Vertebrata</taxon>
        <taxon>Euteleostomi</taxon>
        <taxon>Actinopterygii</taxon>
        <taxon>Neopterygii</taxon>
        <taxon>Teleostei</taxon>
        <taxon>Clupei</taxon>
        <taxon>Clupeiformes</taxon>
        <taxon>Clupeoidei</taxon>
        <taxon>Clupeidae</taxon>
        <taxon>Clupea</taxon>
    </lineage>
</organism>
<evidence type="ECO:0000256" key="2">
    <source>
        <dbReference type="ARBA" id="ARBA00004286"/>
    </source>
</evidence>
<feature type="domain" description="PWWP" evidence="20">
    <location>
        <begin position="1491"/>
        <end position="1554"/>
    </location>
</feature>
<keyword evidence="9" id="KW-0677">Repeat</keyword>
<feature type="region of interest" description="Disordered" evidence="17">
    <location>
        <begin position="642"/>
        <end position="741"/>
    </location>
</feature>
<evidence type="ECO:0000256" key="1">
    <source>
        <dbReference type="ARBA" id="ARBA00004123"/>
    </source>
</evidence>
<evidence type="ECO:0000259" key="18">
    <source>
        <dbReference type="PROSITE" id="PS50016"/>
    </source>
</evidence>
<dbReference type="Pfam" id="PF17907">
    <property type="entry name" value="AWS"/>
    <property type="match status" value="1"/>
</dbReference>
<dbReference type="GO" id="GO:0016279">
    <property type="term" value="F:protein-lysine N-methyltransferase activity"/>
    <property type="evidence" value="ECO:0007669"/>
    <property type="project" value="UniProtKB-ARBA"/>
</dbReference>
<keyword evidence="13" id="KW-0805">Transcription regulation</keyword>
<evidence type="ECO:0000256" key="13">
    <source>
        <dbReference type="ARBA" id="ARBA00023015"/>
    </source>
</evidence>
<dbReference type="PROSITE" id="PS50868">
    <property type="entry name" value="POST_SET"/>
    <property type="match status" value="1"/>
</dbReference>
<evidence type="ECO:0000256" key="7">
    <source>
        <dbReference type="ARBA" id="ARBA00022691"/>
    </source>
</evidence>
<feature type="compositionally biased region" description="Polar residues" evidence="17">
    <location>
        <begin position="217"/>
        <end position="234"/>
    </location>
</feature>
<keyword evidence="10 16" id="KW-0863">Zinc-finger</keyword>
<feature type="compositionally biased region" description="Low complexity" evidence="17">
    <location>
        <begin position="1992"/>
        <end position="2007"/>
    </location>
</feature>
<comment type="subcellular location">
    <subcellularLocation>
        <location evidence="2">Chromosome</location>
    </subcellularLocation>
    <subcellularLocation>
        <location evidence="1">Nucleus</location>
    </subcellularLocation>
</comment>
<feature type="region of interest" description="Disordered" evidence="17">
    <location>
        <begin position="831"/>
        <end position="897"/>
    </location>
</feature>
<dbReference type="InterPro" id="IPR055197">
    <property type="entry name" value="PHDvar_NSD"/>
</dbReference>
<keyword evidence="12" id="KW-0156">Chromatin regulator</keyword>
<keyword evidence="8" id="KW-0479">Metal-binding</keyword>
<feature type="compositionally biased region" description="Polar residues" evidence="17">
    <location>
        <begin position="965"/>
        <end position="1007"/>
    </location>
</feature>
<dbReference type="FunFam" id="3.30.40.10:FF:000025">
    <property type="entry name" value="Histone-lysine N-methyltransferase"/>
    <property type="match status" value="1"/>
</dbReference>
<dbReference type="FunFam" id="2.30.30.140:FF:000059">
    <property type="entry name" value="Histone-lysine N-methyltransferase"/>
    <property type="match status" value="1"/>
</dbReference>
<evidence type="ECO:0000256" key="10">
    <source>
        <dbReference type="ARBA" id="ARBA00022771"/>
    </source>
</evidence>
<dbReference type="Pfam" id="PF00855">
    <property type="entry name" value="PWWP"/>
    <property type="match status" value="2"/>
</dbReference>
<feature type="region of interest" description="Disordered" evidence="17">
    <location>
        <begin position="943"/>
        <end position="1011"/>
    </location>
</feature>
<dbReference type="InterPro" id="IPR055198">
    <property type="entry name" value="NSD_PHD"/>
</dbReference>
<evidence type="ECO:0000256" key="16">
    <source>
        <dbReference type="PROSITE-ProRule" id="PRU00146"/>
    </source>
</evidence>
<evidence type="ECO:0000256" key="3">
    <source>
        <dbReference type="ARBA" id="ARBA00022454"/>
    </source>
</evidence>
<keyword evidence="15" id="KW-0539">Nucleus</keyword>
<keyword evidence="5" id="KW-0489">Methyltransferase</keyword>
<dbReference type="InterPro" id="IPR046341">
    <property type="entry name" value="SET_dom_sf"/>
</dbReference>
<evidence type="ECO:0000259" key="20">
    <source>
        <dbReference type="PROSITE" id="PS50812"/>
    </source>
</evidence>
<feature type="compositionally biased region" description="Basic and acidic residues" evidence="17">
    <location>
        <begin position="2050"/>
        <end position="2061"/>
    </location>
</feature>
<dbReference type="InterPro" id="IPR059153">
    <property type="entry name" value="NSD_PHD-1st"/>
</dbReference>
<dbReference type="Gene3D" id="2.30.30.140">
    <property type="match status" value="2"/>
</dbReference>
<feature type="domain" description="AWS" evidence="22">
    <location>
        <begin position="1626"/>
        <end position="1676"/>
    </location>
</feature>
<dbReference type="SUPFAM" id="SSF82199">
    <property type="entry name" value="SET domain"/>
    <property type="match status" value="1"/>
</dbReference>
<keyword evidence="11" id="KW-0862">Zinc</keyword>
<dbReference type="SUPFAM" id="SSF57903">
    <property type="entry name" value="FYVE/PHD zinc finger"/>
    <property type="match status" value="3"/>
</dbReference>